<dbReference type="AlphaFoldDB" id="R0CVL3"/>
<dbReference type="eggNOG" id="COG4709">
    <property type="taxonomic scope" value="Bacteria"/>
</dbReference>
<feature type="domain" description="Putative auto-transporter adhesin head GIN" evidence="1">
    <location>
        <begin position="85"/>
        <end position="255"/>
    </location>
</feature>
<sequence precursor="true">MLIRNTLIVGAASLALAVVCFAGVAWVAGPEIIKNGWTIPINGDETIVVRDGGRVIHTGRHVGLGHGGPAPALVDRTFAWTGKDTLSIDLPVDVTYVQGADAKVVISGPQAYVDHMRVEGGRLTLDDEDIVERATMTLGADGLQVRSDAERVKVTVVAPAVTRFEVEGSGDLKIHRYDQPRLSVSIEGSGRVNAQGRTETISVDNSGSGYADLSDLKGRDAVVDVSGSGGGAVFATGKVKIDISGSGDVELRTEPKSVDTEITGSGEVRRDF</sequence>
<dbReference type="EMBL" id="APMP01000033">
    <property type="protein sequence ID" value="ENZ80400.1"/>
    <property type="molecule type" value="Genomic_DNA"/>
</dbReference>
<proteinExistence type="predicted"/>
<organism evidence="2 3">
    <name type="scientific">Caulobacter vibrioides OR37</name>
    <dbReference type="NCBI Taxonomy" id="1292034"/>
    <lineage>
        <taxon>Bacteria</taxon>
        <taxon>Pseudomonadati</taxon>
        <taxon>Pseudomonadota</taxon>
        <taxon>Alphaproteobacteria</taxon>
        <taxon>Caulobacterales</taxon>
        <taxon>Caulobacteraceae</taxon>
        <taxon>Caulobacter</taxon>
    </lineage>
</organism>
<gene>
    <name evidence="2" type="ORF">OR37_03715</name>
</gene>
<keyword evidence="3" id="KW-1185">Reference proteome</keyword>
<dbReference type="OrthoDB" id="7210382at2"/>
<name>R0CVL3_CAUVI</name>
<dbReference type="STRING" id="1292034.OR37_03715"/>
<dbReference type="InterPro" id="IPR021255">
    <property type="entry name" value="DUF2807"/>
</dbReference>
<evidence type="ECO:0000259" key="1">
    <source>
        <dbReference type="Pfam" id="PF10988"/>
    </source>
</evidence>
<dbReference type="Proteomes" id="UP000013063">
    <property type="component" value="Unassembled WGS sequence"/>
</dbReference>
<dbReference type="Pfam" id="PF10988">
    <property type="entry name" value="DUF2807"/>
    <property type="match status" value="1"/>
</dbReference>
<dbReference type="Gene3D" id="2.160.20.120">
    <property type="match status" value="1"/>
</dbReference>
<evidence type="ECO:0000313" key="2">
    <source>
        <dbReference type="EMBL" id="ENZ80400.1"/>
    </source>
</evidence>
<reference evidence="2 3" key="1">
    <citation type="journal article" date="2013" name="Genome Announc.">
        <title>Draft Genome Sequence for Caulobacter sp. Strain OR37, a Bacterium Tolerant to Heavy Metals.</title>
        <authorList>
            <person name="Utturkar S.M."/>
            <person name="Bollmann A."/>
            <person name="Brzoska R.M."/>
            <person name="Klingeman D.M."/>
            <person name="Epstein S.E."/>
            <person name="Palumbo A.V."/>
            <person name="Brown S.D."/>
        </authorList>
    </citation>
    <scope>NUCLEOTIDE SEQUENCE [LARGE SCALE GENOMIC DNA]</scope>
    <source>
        <strain evidence="2 3">OR37</strain>
    </source>
</reference>
<dbReference type="RefSeq" id="WP_004623361.1">
    <property type="nucleotide sequence ID" value="NZ_APMP01000033.1"/>
</dbReference>
<dbReference type="PATRIC" id="fig|1292034.3.peg.3688"/>
<protein>
    <recommendedName>
        <fullName evidence="1">Putative auto-transporter adhesin head GIN domain-containing protein</fullName>
    </recommendedName>
</protein>
<comment type="caution">
    <text evidence="2">The sequence shown here is derived from an EMBL/GenBank/DDBJ whole genome shotgun (WGS) entry which is preliminary data.</text>
</comment>
<evidence type="ECO:0000313" key="3">
    <source>
        <dbReference type="Proteomes" id="UP000013063"/>
    </source>
</evidence>
<accession>R0CVL3</accession>